<dbReference type="PANTHER" id="PTHR11707:SF28">
    <property type="entry name" value="60 KDA LYSOPHOSPHOLIPASE"/>
    <property type="match status" value="1"/>
</dbReference>
<dbReference type="PRINTS" id="PR01415">
    <property type="entry name" value="ANKYRIN"/>
</dbReference>
<evidence type="ECO:0000256" key="5">
    <source>
        <dbReference type="ARBA" id="ARBA00061199"/>
    </source>
</evidence>
<dbReference type="Gene3D" id="3.40.50.1170">
    <property type="entry name" value="L-asparaginase, N-terminal domain"/>
    <property type="match status" value="1"/>
</dbReference>
<dbReference type="PANTHER" id="PTHR11707">
    <property type="entry name" value="L-ASPARAGINASE"/>
    <property type="match status" value="1"/>
</dbReference>
<dbReference type="InterPro" id="IPR027473">
    <property type="entry name" value="L-asparaginase_C"/>
</dbReference>
<dbReference type="CDD" id="cd08963">
    <property type="entry name" value="L-asparaginase_I"/>
    <property type="match status" value="1"/>
</dbReference>
<keyword evidence="2" id="KW-0677">Repeat</keyword>
<gene>
    <name evidence="12" type="ORF">BSTOLATCC_MIC42189</name>
</gene>
<comment type="similarity">
    <text evidence="5">In the N-terminal section; belongs to the asparaginase 1 family.</text>
</comment>
<evidence type="ECO:0000256" key="8">
    <source>
        <dbReference type="PROSITE-ProRule" id="PRU10099"/>
    </source>
</evidence>
<feature type="active site" evidence="8">
    <location>
        <position position="37"/>
    </location>
</feature>
<evidence type="ECO:0000256" key="9">
    <source>
        <dbReference type="PROSITE-ProRule" id="PRU10100"/>
    </source>
</evidence>
<evidence type="ECO:0000256" key="6">
    <source>
        <dbReference type="PIRSR" id="PIRSR001220-2"/>
    </source>
</evidence>
<name>A0AAU9JP94_9CILI</name>
<dbReference type="PROSITE" id="PS51732">
    <property type="entry name" value="ASN_GLN_ASE_3"/>
    <property type="match status" value="1"/>
</dbReference>
<dbReference type="EMBL" id="CAJZBQ010000041">
    <property type="protein sequence ID" value="CAG9326929.1"/>
    <property type="molecule type" value="Genomic_DNA"/>
</dbReference>
<dbReference type="InterPro" id="IPR041725">
    <property type="entry name" value="L-asparaginase_I"/>
</dbReference>
<feature type="repeat" description="ANK" evidence="7">
    <location>
        <begin position="456"/>
        <end position="488"/>
    </location>
</feature>
<dbReference type="Pfam" id="PF00710">
    <property type="entry name" value="Asparaginase"/>
    <property type="match status" value="1"/>
</dbReference>
<dbReference type="InterPro" id="IPR036152">
    <property type="entry name" value="Asp/glu_Ase-like_sf"/>
</dbReference>
<dbReference type="InterPro" id="IPR037152">
    <property type="entry name" value="L-asparaginase_N_sf"/>
</dbReference>
<dbReference type="GO" id="GO:0004067">
    <property type="term" value="F:asparaginase activity"/>
    <property type="evidence" value="ECO:0007669"/>
    <property type="project" value="UniProtKB-UniRule"/>
</dbReference>
<dbReference type="Gene3D" id="3.40.50.40">
    <property type="match status" value="1"/>
</dbReference>
<feature type="domain" description="L-asparaginase N-terminal" evidence="10">
    <location>
        <begin position="29"/>
        <end position="241"/>
    </location>
</feature>
<dbReference type="SFLD" id="SFLDS00057">
    <property type="entry name" value="Glutaminase/Asparaginase"/>
    <property type="match status" value="1"/>
</dbReference>
<evidence type="ECO:0000256" key="1">
    <source>
        <dbReference type="ARBA" id="ARBA00012920"/>
    </source>
</evidence>
<evidence type="ECO:0000256" key="7">
    <source>
        <dbReference type="PROSITE-ProRule" id="PRU00023"/>
    </source>
</evidence>
<accession>A0AAU9JP94</accession>
<dbReference type="SMART" id="SM00248">
    <property type="entry name" value="ANK"/>
    <property type="match status" value="4"/>
</dbReference>
<dbReference type="InterPro" id="IPR036770">
    <property type="entry name" value="Ankyrin_rpt-contain_sf"/>
</dbReference>
<sequence>MAVFQNDVTRSIQMNVRKSKLHSTSESTILVVYTGGTIGMVKSESGYIPESNIFQNSLRSNIRFHDAEEHHRRLSHPGYSKDFFITPLSFYNKRIIYKILQMVPLLDSSCMSVRNWIQIAEVIEENYKLYDGFVILHGTDTMPYTASILSFILEDLGKPVIITGSQIPFSEIRNDAVDNLLGAITIAGHFAIPEVGLYFNNRLYRGNRTCKYDNSSFEPFKSPNMRCLIKAGINFKVNWNLIRMPHKGGKFRVHKDLDSNISVVSFSPIMTEESLLASINPHTKAIIIQTYGAGNIPDNRPELLDALKRANERGIVIVNITQCKKGGVSDSYHCGQILGRAGVISGRDMTFEAALCKLSYLLGKYPGEPEKVKSEVSKDLRGEMTIDPEEIDFSLTMKEIIKTIGNVLGIYTQQDRDDVTEEILPIIINTAAAQDNIRELTQIRHEGISLELCDYEGKTPLHVACSTGKKEIVSFLVRQEVNINSIDSQGRTPLMEAINHGHFEIARELIKFGGIISCPNEQLAPMLCYAGMRGDLNKVKILYKSGVNINVIDYDKKTVGHLAAANNHLDVIRYLKNKTDYKFDAKDNNGMTPAEIAEYKGFLEISNCIKNTDQ</sequence>
<dbReference type="Proteomes" id="UP001162131">
    <property type="component" value="Unassembled WGS sequence"/>
</dbReference>
<dbReference type="SUPFAM" id="SSF53774">
    <property type="entry name" value="Glutaminase/Asparaginase"/>
    <property type="match status" value="1"/>
</dbReference>
<dbReference type="AlphaFoldDB" id="A0AAU9JP94"/>
<evidence type="ECO:0000256" key="4">
    <source>
        <dbReference type="ARBA" id="ARBA00023043"/>
    </source>
</evidence>
<dbReference type="PROSITE" id="PS00917">
    <property type="entry name" value="ASN_GLN_ASE_2"/>
    <property type="match status" value="1"/>
</dbReference>
<dbReference type="EC" id="3.5.1.1" evidence="1"/>
<dbReference type="InterPro" id="IPR027475">
    <property type="entry name" value="Asparaginase/glutaminase_AS2"/>
</dbReference>
<dbReference type="InterPro" id="IPR020827">
    <property type="entry name" value="Asparaginase/glutaminase_AS1"/>
</dbReference>
<evidence type="ECO:0000259" key="10">
    <source>
        <dbReference type="Pfam" id="PF00710"/>
    </source>
</evidence>
<feature type="binding site" evidence="6">
    <location>
        <begin position="139"/>
        <end position="140"/>
    </location>
    <ligand>
        <name>substrate</name>
    </ligand>
</feature>
<proteinExistence type="inferred from homology"/>
<evidence type="ECO:0000259" key="11">
    <source>
        <dbReference type="Pfam" id="PF17763"/>
    </source>
</evidence>
<protein>
    <recommendedName>
        <fullName evidence="1">asparaginase</fullName>
        <ecNumber evidence="1">3.5.1.1</ecNumber>
    </recommendedName>
</protein>
<dbReference type="PRINTS" id="PR00139">
    <property type="entry name" value="ASNGLNASE"/>
</dbReference>
<dbReference type="PIRSF" id="PIRSF500176">
    <property type="entry name" value="L_ASNase"/>
    <property type="match status" value="1"/>
</dbReference>
<dbReference type="PIRSF" id="PIRSF001220">
    <property type="entry name" value="L-ASNase_gatD"/>
    <property type="match status" value="1"/>
</dbReference>
<dbReference type="FunFam" id="3.40.50.40:FF:000001">
    <property type="entry name" value="L-asparaginase 1"/>
    <property type="match status" value="1"/>
</dbReference>
<feature type="active site" evidence="9">
    <location>
        <position position="139"/>
    </location>
</feature>
<organism evidence="12 13">
    <name type="scientific">Blepharisma stoltei</name>
    <dbReference type="NCBI Taxonomy" id="1481888"/>
    <lineage>
        <taxon>Eukaryota</taxon>
        <taxon>Sar</taxon>
        <taxon>Alveolata</taxon>
        <taxon>Ciliophora</taxon>
        <taxon>Postciliodesmatophora</taxon>
        <taxon>Heterotrichea</taxon>
        <taxon>Heterotrichida</taxon>
        <taxon>Blepharismidae</taxon>
        <taxon>Blepharisma</taxon>
    </lineage>
</organism>
<dbReference type="Pfam" id="PF17763">
    <property type="entry name" value="Asparaginase_C"/>
    <property type="match status" value="1"/>
</dbReference>
<keyword evidence="3" id="KW-0378">Hydrolase</keyword>
<dbReference type="InterPro" id="IPR040919">
    <property type="entry name" value="Asparaginase_C"/>
</dbReference>
<feature type="domain" description="Asparaginase/glutaminase C-terminal" evidence="11">
    <location>
        <begin position="261"/>
        <end position="372"/>
    </location>
</feature>
<keyword evidence="13" id="KW-1185">Reference proteome</keyword>
<evidence type="ECO:0000313" key="12">
    <source>
        <dbReference type="EMBL" id="CAG9326929.1"/>
    </source>
</evidence>
<dbReference type="SUPFAM" id="SSF48403">
    <property type="entry name" value="Ankyrin repeat"/>
    <property type="match status" value="1"/>
</dbReference>
<comment type="caution">
    <text evidence="12">The sequence shown here is derived from an EMBL/GenBank/DDBJ whole genome shotgun (WGS) entry which is preliminary data.</text>
</comment>
<dbReference type="GO" id="GO:0006528">
    <property type="term" value="P:asparagine metabolic process"/>
    <property type="evidence" value="ECO:0007669"/>
    <property type="project" value="UniProtKB-ARBA"/>
</dbReference>
<dbReference type="InterPro" id="IPR027474">
    <property type="entry name" value="L-asparaginase_N"/>
</dbReference>
<keyword evidence="4 7" id="KW-0040">ANK repeat</keyword>
<evidence type="ECO:0000313" key="13">
    <source>
        <dbReference type="Proteomes" id="UP001162131"/>
    </source>
</evidence>
<feature type="binding site" evidence="6">
    <location>
        <position position="108"/>
    </location>
    <ligand>
        <name>substrate</name>
    </ligand>
</feature>
<dbReference type="InterPro" id="IPR002110">
    <property type="entry name" value="Ankyrin_rpt"/>
</dbReference>
<feature type="repeat" description="ANK" evidence="7">
    <location>
        <begin position="489"/>
        <end position="521"/>
    </location>
</feature>
<reference evidence="12" key="1">
    <citation type="submission" date="2021-09" db="EMBL/GenBank/DDBJ databases">
        <authorList>
            <consortium name="AG Swart"/>
            <person name="Singh M."/>
            <person name="Singh A."/>
            <person name="Seah K."/>
            <person name="Emmerich C."/>
        </authorList>
    </citation>
    <scope>NUCLEOTIDE SEQUENCE</scope>
    <source>
        <strain evidence="12">ATCC30299</strain>
    </source>
</reference>
<dbReference type="Gene3D" id="1.25.40.20">
    <property type="entry name" value="Ankyrin repeat-containing domain"/>
    <property type="match status" value="2"/>
</dbReference>
<dbReference type="PROSITE" id="PS50297">
    <property type="entry name" value="ANK_REP_REGION"/>
    <property type="match status" value="2"/>
</dbReference>
<dbReference type="SMART" id="SM00870">
    <property type="entry name" value="Asparaginase"/>
    <property type="match status" value="1"/>
</dbReference>
<dbReference type="InterPro" id="IPR006034">
    <property type="entry name" value="Asparaginase/glutaminase-like"/>
</dbReference>
<dbReference type="PROSITE" id="PS00144">
    <property type="entry name" value="ASN_GLN_ASE_1"/>
    <property type="match status" value="1"/>
</dbReference>
<evidence type="ECO:0000256" key="2">
    <source>
        <dbReference type="ARBA" id="ARBA00022737"/>
    </source>
</evidence>
<dbReference type="PROSITE" id="PS50088">
    <property type="entry name" value="ANK_REPEAT"/>
    <property type="match status" value="2"/>
</dbReference>
<evidence type="ECO:0000256" key="3">
    <source>
        <dbReference type="ARBA" id="ARBA00022801"/>
    </source>
</evidence>
<dbReference type="FunFam" id="3.40.50.1170:FF:000003">
    <property type="entry name" value="60 kDa lysophospholipase"/>
    <property type="match status" value="1"/>
</dbReference>
<dbReference type="Pfam" id="PF12796">
    <property type="entry name" value="Ank_2"/>
    <property type="match status" value="2"/>
</dbReference>